<reference evidence="2 3" key="1">
    <citation type="submission" date="2020-02" db="EMBL/GenBank/DDBJ databases">
        <authorList>
            <person name="Ferguson B K."/>
        </authorList>
    </citation>
    <scope>NUCLEOTIDE SEQUENCE [LARGE SCALE GENOMIC DNA]</scope>
</reference>
<feature type="compositionally biased region" description="Basic and acidic residues" evidence="1">
    <location>
        <begin position="128"/>
        <end position="144"/>
    </location>
</feature>
<feature type="compositionally biased region" description="Basic and acidic residues" evidence="1">
    <location>
        <begin position="150"/>
        <end position="160"/>
    </location>
</feature>
<keyword evidence="3" id="KW-1185">Reference proteome</keyword>
<protein>
    <submittedName>
        <fullName evidence="2">Uncharacterized protein</fullName>
    </submittedName>
</protein>
<name>A0A6H5HTV0_9HYME</name>
<dbReference type="Proteomes" id="UP000479190">
    <property type="component" value="Unassembled WGS sequence"/>
</dbReference>
<feature type="region of interest" description="Disordered" evidence="1">
    <location>
        <begin position="474"/>
        <end position="500"/>
    </location>
</feature>
<dbReference type="EMBL" id="CADCXV010000213">
    <property type="protein sequence ID" value="CAB0028870.1"/>
    <property type="molecule type" value="Genomic_DNA"/>
</dbReference>
<evidence type="ECO:0000313" key="3">
    <source>
        <dbReference type="Proteomes" id="UP000479190"/>
    </source>
</evidence>
<gene>
    <name evidence="2" type="ORF">TBRA_LOCUS985</name>
</gene>
<feature type="compositionally biased region" description="Low complexity" evidence="1">
    <location>
        <begin position="482"/>
        <end position="492"/>
    </location>
</feature>
<accession>A0A6H5HTV0</accession>
<feature type="region of interest" description="Disordered" evidence="1">
    <location>
        <begin position="557"/>
        <end position="603"/>
    </location>
</feature>
<dbReference type="AlphaFoldDB" id="A0A6H5HTV0"/>
<evidence type="ECO:0000256" key="1">
    <source>
        <dbReference type="SAM" id="MobiDB-lite"/>
    </source>
</evidence>
<proteinExistence type="predicted"/>
<sequence>MKILDWKLFLCHTRIHSCCAAAYTVTHSVAYYAHGAHRGKRISRNTEFLGEGVAATDVAVIDVAVIDAAVTVRRDTMAAVYILVPGRATPVRDLVVRARERSTLDVGGRRLLAGTPTTQQDSYYSSDNGRRRECRRADKESQRDSRRRPDRSPDNSESERSYTPPWEPPPPATTTGAVDTPKAPTQVDAIQEDINMSDSNPSLPSKPTAPIKPADPVVVELDDIALEVLGEDPSKPQPAKNSVREELIVRWSNWIVHGLGDKLADNLFEKYESVPELKAQKLNDEFLCFLSDKHKRRDSYFVNTQNIAAAALSAIGLDKSSSSGSPTYVAGREIIRQSYINKGMSDEATAILMEGMAVNTVKQYASVLVEDLPAAVAVTIAAAQQGRARCSVERGESNFQRVADARAWRKIFAKEVATLQINRAAKELKFLNEACKICTLARADTREATRTWAPAAQPRILGTDMREIPECVRIKESGSGSGSSSLEHSSGGHSDRVAGGLVGGTAASRVATGITTAGSRSSNSKHHQDHQSGFADYAAAGEFEIWGEEHQYRLANGLDHPANGAGGSLHLQDQQQSTTGRGGGSQQLADVVQGQRGEGGSSLRPLLHVTHCELHSPRDAELLRLDELDSSYEQAQQKIGPQDQHQQDRDSYAMMNNYHNPVPPPLPRRHVSARCTRLTKNVRAEPTRASMAASGFLILYVRLAQRYNTSIYTYM</sequence>
<evidence type="ECO:0000313" key="2">
    <source>
        <dbReference type="EMBL" id="CAB0028870.1"/>
    </source>
</evidence>
<dbReference type="OrthoDB" id="7692099at2759"/>
<feature type="compositionally biased region" description="Polar residues" evidence="1">
    <location>
        <begin position="115"/>
        <end position="127"/>
    </location>
</feature>
<organism evidence="2 3">
    <name type="scientific">Trichogramma brassicae</name>
    <dbReference type="NCBI Taxonomy" id="86971"/>
    <lineage>
        <taxon>Eukaryota</taxon>
        <taxon>Metazoa</taxon>
        <taxon>Ecdysozoa</taxon>
        <taxon>Arthropoda</taxon>
        <taxon>Hexapoda</taxon>
        <taxon>Insecta</taxon>
        <taxon>Pterygota</taxon>
        <taxon>Neoptera</taxon>
        <taxon>Endopterygota</taxon>
        <taxon>Hymenoptera</taxon>
        <taxon>Apocrita</taxon>
        <taxon>Proctotrupomorpha</taxon>
        <taxon>Chalcidoidea</taxon>
        <taxon>Trichogrammatidae</taxon>
        <taxon>Trichogramma</taxon>
    </lineage>
</organism>
<feature type="region of interest" description="Disordered" evidence="1">
    <location>
        <begin position="107"/>
        <end position="182"/>
    </location>
</feature>